<protein>
    <submittedName>
        <fullName evidence="10">5-hydroxytryptamine receptor 1B-like</fullName>
    </submittedName>
</protein>
<evidence type="ECO:0000256" key="6">
    <source>
        <dbReference type="RuleBase" id="RU000688"/>
    </source>
</evidence>
<keyword evidence="4 7" id="KW-1133">Transmembrane helix</keyword>
<dbReference type="GeneID" id="116302425"/>
<evidence type="ECO:0000256" key="2">
    <source>
        <dbReference type="ARBA" id="ARBA00022475"/>
    </source>
</evidence>
<name>A0A6P8ILS7_ACTTE</name>
<dbReference type="RefSeq" id="XP_031567575.1">
    <property type="nucleotide sequence ID" value="XM_031711715.1"/>
</dbReference>
<evidence type="ECO:0000256" key="1">
    <source>
        <dbReference type="ARBA" id="ARBA00004651"/>
    </source>
</evidence>
<comment type="subcellular location">
    <subcellularLocation>
        <location evidence="1">Cell membrane</location>
        <topology evidence="1">Multi-pass membrane protein</topology>
    </subcellularLocation>
</comment>
<dbReference type="PROSITE" id="PS00237">
    <property type="entry name" value="G_PROTEIN_RECEP_F1_1"/>
    <property type="match status" value="1"/>
</dbReference>
<feature type="transmembrane region" description="Helical" evidence="7">
    <location>
        <begin position="275"/>
        <end position="297"/>
    </location>
</feature>
<evidence type="ECO:0000313" key="10">
    <source>
        <dbReference type="RefSeq" id="XP_031567575.1"/>
    </source>
</evidence>
<dbReference type="AlphaFoldDB" id="A0A6P8ILS7"/>
<evidence type="ECO:0000256" key="5">
    <source>
        <dbReference type="ARBA" id="ARBA00023136"/>
    </source>
</evidence>
<sequence>MNANASFNTSGSTGSCYFLFVTFDHVKYIKWTFIFSSTVNALLAIPATLGNAVVLMTILKNPSLHTPSNCLLFSLAVSDLGVGLIVQPLCALYKISEMEEKFLPYCIAGLGSEILAFTFTATAFMTIAAISFDRYLAIRLHLRYQELVPVSRVIKVVMLLWVFGLVMSVGRLFCFGNCQSLVTAFATVFSFFLLATVISYIKIGQTVRKLVIQVNPDETGDPLHNRIITCVQMSQMKKSVVTMLYVVGTYVLCFVLYMTALAVCVLLEWDPFSRGVLNVVFPIAFLNSSLNPLIYCWRIRIIRHFAKRTVFKMVGIHKSSSLSVVEL</sequence>
<dbReference type="PROSITE" id="PS50262">
    <property type="entry name" value="G_PROTEIN_RECEP_F1_2"/>
    <property type="match status" value="1"/>
</dbReference>
<gene>
    <name evidence="10" type="primary">LOC116302425</name>
</gene>
<proteinExistence type="inferred from homology"/>
<dbReference type="SUPFAM" id="SSF81321">
    <property type="entry name" value="Family A G protein-coupled receptor-like"/>
    <property type="match status" value="1"/>
</dbReference>
<dbReference type="Proteomes" id="UP000515163">
    <property type="component" value="Unplaced"/>
</dbReference>
<comment type="similarity">
    <text evidence="6">Belongs to the G-protein coupled receptor 1 family.</text>
</comment>
<keyword evidence="2" id="KW-1003">Cell membrane</keyword>
<evidence type="ECO:0000313" key="9">
    <source>
        <dbReference type="Proteomes" id="UP000515163"/>
    </source>
</evidence>
<feature type="transmembrane region" description="Helical" evidence="7">
    <location>
        <begin position="179"/>
        <end position="201"/>
    </location>
</feature>
<keyword evidence="5 7" id="KW-0472">Membrane</keyword>
<dbReference type="Pfam" id="PF00001">
    <property type="entry name" value="7tm_1"/>
    <property type="match status" value="1"/>
</dbReference>
<dbReference type="OrthoDB" id="9444602at2759"/>
<keyword evidence="6" id="KW-0807">Transducer</keyword>
<feature type="transmembrane region" description="Helical" evidence="7">
    <location>
        <begin position="102"/>
        <end position="132"/>
    </location>
</feature>
<feature type="transmembrane region" description="Helical" evidence="7">
    <location>
        <begin position="243"/>
        <end position="269"/>
    </location>
</feature>
<feature type="transmembrane region" description="Helical" evidence="7">
    <location>
        <begin position="33"/>
        <end position="59"/>
    </location>
</feature>
<dbReference type="InterPro" id="IPR000276">
    <property type="entry name" value="GPCR_Rhodpsn"/>
</dbReference>
<dbReference type="InParanoid" id="A0A6P8ILS7"/>
<keyword evidence="6" id="KW-0297">G-protein coupled receptor</keyword>
<dbReference type="GO" id="GO:0005886">
    <property type="term" value="C:plasma membrane"/>
    <property type="evidence" value="ECO:0007669"/>
    <property type="project" value="UniProtKB-SubCell"/>
</dbReference>
<feature type="transmembrane region" description="Helical" evidence="7">
    <location>
        <begin position="71"/>
        <end position="96"/>
    </location>
</feature>
<keyword evidence="3 6" id="KW-0812">Transmembrane</keyword>
<dbReference type="PANTHER" id="PTHR22750">
    <property type="entry name" value="G-PROTEIN COUPLED RECEPTOR"/>
    <property type="match status" value="1"/>
</dbReference>
<feature type="transmembrane region" description="Helical" evidence="7">
    <location>
        <begin position="153"/>
        <end position="173"/>
    </location>
</feature>
<evidence type="ECO:0000256" key="7">
    <source>
        <dbReference type="SAM" id="Phobius"/>
    </source>
</evidence>
<dbReference type="GO" id="GO:0004930">
    <property type="term" value="F:G protein-coupled receptor activity"/>
    <property type="evidence" value="ECO:0007669"/>
    <property type="project" value="UniProtKB-KW"/>
</dbReference>
<reference evidence="10" key="1">
    <citation type="submission" date="2025-08" db="UniProtKB">
        <authorList>
            <consortium name="RefSeq"/>
        </authorList>
    </citation>
    <scope>IDENTIFICATION</scope>
    <source>
        <tissue evidence="10">Tentacle</tissue>
    </source>
</reference>
<dbReference type="FunCoup" id="A0A6P8ILS7">
    <property type="interactions" value="729"/>
</dbReference>
<dbReference type="Gene3D" id="1.20.1070.10">
    <property type="entry name" value="Rhodopsin 7-helix transmembrane proteins"/>
    <property type="match status" value="1"/>
</dbReference>
<keyword evidence="6" id="KW-0675">Receptor</keyword>
<evidence type="ECO:0000259" key="8">
    <source>
        <dbReference type="PROSITE" id="PS50262"/>
    </source>
</evidence>
<evidence type="ECO:0000256" key="3">
    <source>
        <dbReference type="ARBA" id="ARBA00022692"/>
    </source>
</evidence>
<organism evidence="9 10">
    <name type="scientific">Actinia tenebrosa</name>
    <name type="common">Australian red waratah sea anemone</name>
    <dbReference type="NCBI Taxonomy" id="6105"/>
    <lineage>
        <taxon>Eukaryota</taxon>
        <taxon>Metazoa</taxon>
        <taxon>Cnidaria</taxon>
        <taxon>Anthozoa</taxon>
        <taxon>Hexacorallia</taxon>
        <taxon>Actiniaria</taxon>
        <taxon>Actiniidae</taxon>
        <taxon>Actinia</taxon>
    </lineage>
</organism>
<dbReference type="PRINTS" id="PR00237">
    <property type="entry name" value="GPCRRHODOPSN"/>
</dbReference>
<feature type="domain" description="G-protein coupled receptors family 1 profile" evidence="8">
    <location>
        <begin position="50"/>
        <end position="295"/>
    </location>
</feature>
<accession>A0A6P8ILS7</accession>
<dbReference type="KEGG" id="aten:116302425"/>
<keyword evidence="9" id="KW-1185">Reference proteome</keyword>
<evidence type="ECO:0000256" key="4">
    <source>
        <dbReference type="ARBA" id="ARBA00022989"/>
    </source>
</evidence>
<dbReference type="CDD" id="cd00637">
    <property type="entry name" value="7tm_classA_rhodopsin-like"/>
    <property type="match status" value="1"/>
</dbReference>
<dbReference type="InterPro" id="IPR017452">
    <property type="entry name" value="GPCR_Rhodpsn_7TM"/>
</dbReference>